<dbReference type="STRING" id="38488.A0A4Y8CLX7"/>
<feature type="compositionally biased region" description="Polar residues" evidence="1">
    <location>
        <begin position="468"/>
        <end position="487"/>
    </location>
</feature>
<dbReference type="InterPro" id="IPR057684">
    <property type="entry name" value="DUF7924"/>
</dbReference>
<feature type="compositionally biased region" description="Polar residues" evidence="1">
    <location>
        <begin position="18"/>
        <end position="32"/>
    </location>
</feature>
<feature type="compositionally biased region" description="Polar residues" evidence="1">
    <location>
        <begin position="448"/>
        <end position="461"/>
    </location>
</feature>
<feature type="domain" description="DUF7924" evidence="2">
    <location>
        <begin position="203"/>
        <end position="428"/>
    </location>
</feature>
<dbReference type="AlphaFoldDB" id="A0A4Y8CLX7"/>
<evidence type="ECO:0000313" key="4">
    <source>
        <dbReference type="Proteomes" id="UP000297299"/>
    </source>
</evidence>
<evidence type="ECO:0000313" key="3">
    <source>
        <dbReference type="EMBL" id="TEY38610.1"/>
    </source>
</evidence>
<organism evidence="3 4">
    <name type="scientific">Botryotinia calthae</name>
    <dbReference type="NCBI Taxonomy" id="38488"/>
    <lineage>
        <taxon>Eukaryota</taxon>
        <taxon>Fungi</taxon>
        <taxon>Dikarya</taxon>
        <taxon>Ascomycota</taxon>
        <taxon>Pezizomycotina</taxon>
        <taxon>Leotiomycetes</taxon>
        <taxon>Helotiales</taxon>
        <taxon>Sclerotiniaceae</taxon>
        <taxon>Botryotinia</taxon>
    </lineage>
</organism>
<proteinExistence type="predicted"/>
<dbReference type="PANTHER" id="PTHR42470">
    <property type="entry name" value="VAST DOMAIN-CONTAINING PROTEIN"/>
    <property type="match status" value="1"/>
</dbReference>
<dbReference type="Pfam" id="PF25545">
    <property type="entry name" value="DUF7924"/>
    <property type="match status" value="1"/>
</dbReference>
<name>A0A4Y8CLX7_9HELO</name>
<sequence>MNSSPTLPCPVDMAPHQATPNTRNVGQPSLQKDQGKKPQGIKRKRSHSPSRKSAQPRPERATSKDRNTQLKNPLSSTTSDTAVGSSGKDTDPLEYWTKEFRWPKEYFEPESNMNHLLARKRSSSSLREKKSEASSATPSDQKPREFRSISYIRPGYENVLASKGSFMRTFELGITDESEGLCETLLTAEQSIPQDTLFRDDLFVKTCESVKSRNETMVIRDISLLICPSAQNLRIYGAEHLKVLNESVNEGWNNAISIHGSRPQPDYSVGFDYFAFTDDQFQKLKPFVGEIADIVSSYFMATWQMYFPFLTCEVKCGAAALDVADRQNAHSMTIAVRGIVELFRLGKREKELHREILGFSISHDHESVRIYGHYPVIDGQKTTFYRHPIRKFNFTELRGKEKWTAYKFTKNVYDIWMPTHFKRICSVIDNLPPNIDFEVGESGLSQGLENSQFSGYSNQDAESLPEEASSQASRTSSGEITPHTSVSERVVARASKKPRKRGPPVEFDSTKEVDSE</sequence>
<dbReference type="EMBL" id="PHWZ01000482">
    <property type="protein sequence ID" value="TEY38610.1"/>
    <property type="molecule type" value="Genomic_DNA"/>
</dbReference>
<feature type="region of interest" description="Disordered" evidence="1">
    <location>
        <begin position="448"/>
        <end position="516"/>
    </location>
</feature>
<comment type="caution">
    <text evidence="3">The sequence shown here is derived from an EMBL/GenBank/DDBJ whole genome shotgun (WGS) entry which is preliminary data.</text>
</comment>
<accession>A0A4Y8CLX7</accession>
<gene>
    <name evidence="3" type="ORF">BOTCAL_0483g00020</name>
</gene>
<feature type="compositionally biased region" description="Polar residues" evidence="1">
    <location>
        <begin position="69"/>
        <end position="84"/>
    </location>
</feature>
<feature type="compositionally biased region" description="Basic residues" evidence="1">
    <location>
        <begin position="39"/>
        <end position="50"/>
    </location>
</feature>
<evidence type="ECO:0000256" key="1">
    <source>
        <dbReference type="SAM" id="MobiDB-lite"/>
    </source>
</evidence>
<dbReference type="PANTHER" id="PTHR42470:SF2">
    <property type="match status" value="1"/>
</dbReference>
<feature type="region of interest" description="Disordered" evidence="1">
    <location>
        <begin position="118"/>
        <end position="146"/>
    </location>
</feature>
<reference evidence="3 4" key="1">
    <citation type="submission" date="2017-11" db="EMBL/GenBank/DDBJ databases">
        <title>Comparative genomics of Botrytis spp.</title>
        <authorList>
            <person name="Valero-Jimenez C.A."/>
            <person name="Tapia P."/>
            <person name="Veloso J."/>
            <person name="Silva-Moreno E."/>
            <person name="Staats M."/>
            <person name="Valdes J.H."/>
            <person name="Van Kan J.A.L."/>
        </authorList>
    </citation>
    <scope>NUCLEOTIDE SEQUENCE [LARGE SCALE GENOMIC DNA]</scope>
    <source>
        <strain evidence="3 4">MUCL2830</strain>
    </source>
</reference>
<keyword evidence="4" id="KW-1185">Reference proteome</keyword>
<evidence type="ECO:0000259" key="2">
    <source>
        <dbReference type="Pfam" id="PF25545"/>
    </source>
</evidence>
<protein>
    <recommendedName>
        <fullName evidence="2">DUF7924 domain-containing protein</fullName>
    </recommendedName>
</protein>
<feature type="compositionally biased region" description="Basic and acidic residues" evidence="1">
    <location>
        <begin position="57"/>
        <end position="68"/>
    </location>
</feature>
<dbReference type="OrthoDB" id="5132737at2759"/>
<feature type="region of interest" description="Disordered" evidence="1">
    <location>
        <begin position="1"/>
        <end position="92"/>
    </location>
</feature>
<dbReference type="Proteomes" id="UP000297299">
    <property type="component" value="Unassembled WGS sequence"/>
</dbReference>